<keyword evidence="2" id="KW-1185">Reference proteome</keyword>
<evidence type="ECO:0000313" key="1">
    <source>
        <dbReference type="EnsemblPlants" id="AVESA.00010b.r2.4CG1298510.1.CDS"/>
    </source>
</evidence>
<protein>
    <submittedName>
        <fullName evidence="1">Uncharacterized protein</fullName>
    </submittedName>
</protein>
<dbReference type="EnsemblPlants" id="AVESA.00010b.r2.4CG1298510.1">
    <property type="protein sequence ID" value="AVESA.00010b.r2.4CG1298510.1.CDS"/>
    <property type="gene ID" value="AVESA.00010b.r2.4CG1298510"/>
</dbReference>
<reference evidence="1" key="2">
    <citation type="submission" date="2025-09" db="UniProtKB">
        <authorList>
            <consortium name="EnsemblPlants"/>
        </authorList>
    </citation>
    <scope>IDENTIFICATION</scope>
</reference>
<name>A0ACD5WW63_AVESA</name>
<dbReference type="Proteomes" id="UP001732700">
    <property type="component" value="Chromosome 4C"/>
</dbReference>
<evidence type="ECO:0000313" key="2">
    <source>
        <dbReference type="Proteomes" id="UP001732700"/>
    </source>
</evidence>
<reference evidence="1" key="1">
    <citation type="submission" date="2021-05" db="EMBL/GenBank/DDBJ databases">
        <authorList>
            <person name="Scholz U."/>
            <person name="Mascher M."/>
            <person name="Fiebig A."/>
        </authorList>
    </citation>
    <scope>NUCLEOTIDE SEQUENCE [LARGE SCALE GENOMIC DNA]</scope>
</reference>
<proteinExistence type="predicted"/>
<sequence>MGKFMDAVVVEDESTGKECIRYLKDLRIPPQIFIPLQSVRVNPVMERFRTLGGSAQLIFDVIHADRAWERAVLYAVENTLVCDTLDEAKTLSWSGERYKVVTVDGILLTKSGTMTGGVSGGTEARSNKWDGGRIESLKEKKGQLESELSRLGSPSELQMKALAVSEKITGLEKKLHHLNVEQNNLNKKLQKLSSEKRNIGEKINHLEPGKEELESLLAKNESEVREQERKINEIVDRIFKDFSMSVGVRNIREYEEGQLKDVQALQERKLSLSNQMSKLKNQLEYEQKRDMQVPIEKLMETHKSLEKELKCLHEVESGAKAEAERTSNQMEVLKAEAEDWKSRSDGCEKAIDELKKQNCRAAAVLTKLERQVKSQEGQLVQLRSRQQLIHEKCELEQLKLPAVKVQTDTGSSSQELVLDYSQLSEIYLQDMKLYKRDKFEAEFKQRTAALVAKIESTAPNLKALDQYEALQRKEREATEKFDAARKEQQEITEKYNSVKERRQQLFMEAFDHISKGIDVIYKQLTKCHTHPLGGTAYLNLENEDEPFRYGINYTAMPPTKRFRDMVLLSGGEKTVAALALLFAVHSFRPSPFFILDEVDAALDNLNVAKVAGFIRSKSCERVGEEQHCDGGCGFQSIVISLKERFYDKAEALVGVYRDFEKNCSRTLTFDLTKYRF</sequence>
<organism evidence="1 2">
    <name type="scientific">Avena sativa</name>
    <name type="common">Oat</name>
    <dbReference type="NCBI Taxonomy" id="4498"/>
    <lineage>
        <taxon>Eukaryota</taxon>
        <taxon>Viridiplantae</taxon>
        <taxon>Streptophyta</taxon>
        <taxon>Embryophyta</taxon>
        <taxon>Tracheophyta</taxon>
        <taxon>Spermatophyta</taxon>
        <taxon>Magnoliopsida</taxon>
        <taxon>Liliopsida</taxon>
        <taxon>Poales</taxon>
        <taxon>Poaceae</taxon>
        <taxon>BOP clade</taxon>
        <taxon>Pooideae</taxon>
        <taxon>Poodae</taxon>
        <taxon>Poeae</taxon>
        <taxon>Poeae Chloroplast Group 1 (Aveneae type)</taxon>
        <taxon>Aveninae</taxon>
        <taxon>Avena</taxon>
    </lineage>
</organism>
<accession>A0ACD5WW63</accession>